<evidence type="ECO:0000313" key="7">
    <source>
        <dbReference type="EMBL" id="ESL08719.1"/>
    </source>
</evidence>
<proteinExistence type="inferred from homology"/>
<dbReference type="InterPro" id="IPR013791">
    <property type="entry name" value="RNA3'-term_phos_cycl_insert"/>
</dbReference>
<reference evidence="7 8" key="1">
    <citation type="submission" date="2013-07" db="EMBL/GenBank/DDBJ databases">
        <authorList>
            <person name="Stoco P.H."/>
            <person name="Wagner G."/>
            <person name="Gerber A."/>
            <person name="Zaha A."/>
            <person name="Thompson C."/>
            <person name="Bartholomeu D.C."/>
            <person name="Luckemeyer D.D."/>
            <person name="Bahia D."/>
            <person name="Loreto E."/>
            <person name="Prestes E.B."/>
            <person name="Lima F.M."/>
            <person name="Rodrigues-Luiz G."/>
            <person name="Vallejo G.A."/>
            <person name="Filho J.F."/>
            <person name="Monteiro K.M."/>
            <person name="Tyler K.M."/>
            <person name="de Almeida L.G."/>
            <person name="Ortiz M.F."/>
            <person name="Siervo M.A."/>
            <person name="de Moraes M.H."/>
            <person name="Cunha O.L."/>
            <person name="Mendonca-Neto R."/>
            <person name="Silva R."/>
            <person name="Teixeira S.M."/>
            <person name="Murta S.M."/>
            <person name="Sincero T.C."/>
            <person name="Mendes T.A."/>
            <person name="Urmenyi T.P."/>
            <person name="Silva V.G."/>
            <person name="da Rocha W.D."/>
            <person name="Andersson B."/>
            <person name="Romanha A.J."/>
            <person name="Steindel M."/>
            <person name="de Vasconcelos A.T."/>
            <person name="Grisard E.C."/>
        </authorList>
    </citation>
    <scope>NUCLEOTIDE SEQUENCE [LARGE SCALE GENOMIC DNA]</scope>
    <source>
        <strain evidence="7 8">SC58</strain>
    </source>
</reference>
<comment type="similarity">
    <text evidence="2">Belongs to the RNA 3'-terminal cyclase family. Type 2 subfamily.</text>
</comment>
<evidence type="ECO:0000259" key="5">
    <source>
        <dbReference type="Pfam" id="PF01137"/>
    </source>
</evidence>
<dbReference type="VEuPathDB" id="TriTrypDB:TRSC58_03574"/>
<dbReference type="GO" id="GO:0000479">
    <property type="term" value="P:endonucleolytic cleavage of tricistronic rRNA transcript (SSU-rRNA, 5.8S rRNA, LSU-rRNA)"/>
    <property type="evidence" value="ECO:0007669"/>
    <property type="project" value="TreeGrafter"/>
</dbReference>
<accession>A0A061J1A0</accession>
<dbReference type="InterPro" id="IPR023797">
    <property type="entry name" value="RNA3'_phos_cyclase_dom"/>
</dbReference>
<dbReference type="GO" id="GO:0005730">
    <property type="term" value="C:nucleolus"/>
    <property type="evidence" value="ECO:0007669"/>
    <property type="project" value="UniProtKB-SubCell"/>
</dbReference>
<dbReference type="PANTHER" id="PTHR11096">
    <property type="entry name" value="RNA 3' TERMINAL PHOSPHATE CYCLASE"/>
    <property type="match status" value="1"/>
</dbReference>
<dbReference type="OrthoDB" id="1911237at2759"/>
<dbReference type="EMBL" id="AUPL01003574">
    <property type="protein sequence ID" value="ESL08719.1"/>
    <property type="molecule type" value="Genomic_DNA"/>
</dbReference>
<gene>
    <name evidence="7" type="ORF">TRSC58_03574</name>
</gene>
<sequence length="362" mass="38960">MLEFEGSSLFRHHIVCSLLTNKPVRILGIHDDAEPEGIQVCEANFLKFIDRVTTGSKFECTKNNTTLTFYPGMILGGTFSHEVPTSRCVSYIAEVAVLLLPFAKLDTRLTLVGSTQGELDLSVDTLRTVTTRWLQLFGVECSVRIIRRGTHPGGGGAIDLHCKAVRKLNSIDATTRGRVRRIRGISFGSRVAADLAQRAATAAKGVLLNLLPDVYVVTDLDNSKQHRGEPSSGYGVVLVAETTSKHCVISQEATAAPQELPEAVGKRTAELLLDQVFGGGCVDAHHQMLVLLLMALSPDEVSTVRLGQLTGSIVSAVMLLEAYFGVSCATKEEPSLMGDNLPPSTLITCVGSNTVNVWKKSG</sequence>
<dbReference type="InterPro" id="IPR000228">
    <property type="entry name" value="RNA3'_term_phos_cyc"/>
</dbReference>
<dbReference type="NCBIfam" id="TIGR03400">
    <property type="entry name" value="18S_RNA_Rcl1p"/>
    <property type="match status" value="1"/>
</dbReference>
<dbReference type="Gene3D" id="3.65.10.20">
    <property type="entry name" value="RNA 3'-terminal phosphate cyclase domain"/>
    <property type="match status" value="1"/>
</dbReference>
<comment type="subcellular location">
    <subcellularLocation>
        <location evidence="1">Nucleus</location>
        <location evidence="1">Nucleolus</location>
    </subcellularLocation>
</comment>
<keyword evidence="3" id="KW-0690">Ribosome biogenesis</keyword>
<dbReference type="Gene3D" id="3.30.360.20">
    <property type="entry name" value="RNA 3'-terminal phosphate cyclase, insert domain"/>
    <property type="match status" value="1"/>
</dbReference>
<dbReference type="SUPFAM" id="SSF55205">
    <property type="entry name" value="EPT/RTPC-like"/>
    <property type="match status" value="1"/>
</dbReference>
<feature type="domain" description="RNA 3'-terminal phosphate cyclase insert" evidence="6">
    <location>
        <begin position="175"/>
        <end position="275"/>
    </location>
</feature>
<dbReference type="InterPro" id="IPR037136">
    <property type="entry name" value="RNA3'_phos_cyclase_dom_sf"/>
</dbReference>
<comment type="caution">
    <text evidence="7">The sequence shown here is derived from an EMBL/GenBank/DDBJ whole genome shotgun (WGS) entry which is preliminary data.</text>
</comment>
<dbReference type="PROSITE" id="PS01287">
    <property type="entry name" value="RTC"/>
    <property type="match status" value="1"/>
</dbReference>
<dbReference type="AlphaFoldDB" id="A0A061J1A0"/>
<dbReference type="FunFam" id="3.30.360.20:FF:000005">
    <property type="entry name" value="RNA re-capping enzyme"/>
    <property type="match status" value="1"/>
</dbReference>
<evidence type="ECO:0000256" key="3">
    <source>
        <dbReference type="ARBA" id="ARBA00022517"/>
    </source>
</evidence>
<organism evidence="7 8">
    <name type="scientific">Trypanosoma rangeli SC58</name>
    <dbReference type="NCBI Taxonomy" id="429131"/>
    <lineage>
        <taxon>Eukaryota</taxon>
        <taxon>Discoba</taxon>
        <taxon>Euglenozoa</taxon>
        <taxon>Kinetoplastea</taxon>
        <taxon>Metakinetoplastina</taxon>
        <taxon>Trypanosomatida</taxon>
        <taxon>Trypanosomatidae</taxon>
        <taxon>Trypanosoma</taxon>
        <taxon>Herpetosoma</taxon>
    </lineage>
</organism>
<protein>
    <submittedName>
        <fullName evidence="7">RNA 3'-terminal phosphate cyclase-like protein</fullName>
    </submittedName>
</protein>
<keyword evidence="4" id="KW-0539">Nucleus</keyword>
<dbReference type="PANTHER" id="PTHR11096:SF1">
    <property type="entry name" value="RNA 3'-TERMINAL PHOSPHATE CYCLASE-LIKE PROTEIN"/>
    <property type="match status" value="1"/>
</dbReference>
<name>A0A061J1A0_TRYRA</name>
<keyword evidence="8" id="KW-1185">Reference proteome</keyword>
<evidence type="ECO:0000256" key="1">
    <source>
        <dbReference type="ARBA" id="ARBA00004604"/>
    </source>
</evidence>
<feature type="domain" description="RNA 3'-terminal phosphate cyclase" evidence="5">
    <location>
        <begin position="3"/>
        <end position="327"/>
    </location>
</feature>
<evidence type="ECO:0000259" key="6">
    <source>
        <dbReference type="Pfam" id="PF05189"/>
    </source>
</evidence>
<dbReference type="GO" id="GO:0004521">
    <property type="term" value="F:RNA endonuclease activity"/>
    <property type="evidence" value="ECO:0007669"/>
    <property type="project" value="TreeGrafter"/>
</dbReference>
<evidence type="ECO:0000313" key="8">
    <source>
        <dbReference type="Proteomes" id="UP000031737"/>
    </source>
</evidence>
<evidence type="ECO:0000256" key="2">
    <source>
        <dbReference type="ARBA" id="ARBA00007089"/>
    </source>
</evidence>
<dbReference type="Pfam" id="PF01137">
    <property type="entry name" value="RTC"/>
    <property type="match status" value="1"/>
</dbReference>
<dbReference type="InterPro" id="IPR013792">
    <property type="entry name" value="RNA3'P_cycl/enolpyr_Trfase_a/b"/>
</dbReference>
<dbReference type="Pfam" id="PF05189">
    <property type="entry name" value="RTC_insert"/>
    <property type="match status" value="1"/>
</dbReference>
<dbReference type="InterPro" id="IPR036553">
    <property type="entry name" value="RPTC_insert"/>
</dbReference>
<dbReference type="InterPro" id="IPR016443">
    <property type="entry name" value="RNA3'_term_phos_cyc_type_2"/>
</dbReference>
<evidence type="ECO:0000256" key="4">
    <source>
        <dbReference type="ARBA" id="ARBA00023242"/>
    </source>
</evidence>
<dbReference type="Proteomes" id="UP000031737">
    <property type="component" value="Unassembled WGS sequence"/>
</dbReference>
<dbReference type="InterPro" id="IPR020719">
    <property type="entry name" value="RNA3'_term_phos_cycl-like_CS"/>
</dbReference>